<evidence type="ECO:0000256" key="7">
    <source>
        <dbReference type="ARBA" id="ARBA00023136"/>
    </source>
</evidence>
<feature type="transmembrane region" description="Helical" evidence="11">
    <location>
        <begin position="210"/>
        <end position="228"/>
    </location>
</feature>
<reference evidence="12" key="1">
    <citation type="submission" date="2023-06" db="EMBL/GenBank/DDBJ databases">
        <title>Reference genome for the Northern bat (Eptesicus nilssonii), a most northern bat species.</title>
        <authorList>
            <person name="Laine V.N."/>
            <person name="Pulliainen A.T."/>
            <person name="Lilley T.M."/>
        </authorList>
    </citation>
    <scope>NUCLEOTIDE SEQUENCE</scope>
    <source>
        <strain evidence="12">BLF_Eptnil</strain>
        <tissue evidence="12">Kidney</tissue>
    </source>
</reference>
<proteinExistence type="inferred from homology"/>
<feature type="transmembrane region" description="Helical" evidence="11">
    <location>
        <begin position="515"/>
        <end position="533"/>
    </location>
</feature>
<comment type="similarity">
    <text evidence="2 9">Belongs to the sodium:solute symporter (SSF) (TC 2.A.21) family.</text>
</comment>
<evidence type="ECO:0000256" key="8">
    <source>
        <dbReference type="ARBA" id="ARBA00023201"/>
    </source>
</evidence>
<evidence type="ECO:0000256" key="3">
    <source>
        <dbReference type="ARBA" id="ARBA00022692"/>
    </source>
</evidence>
<dbReference type="InterPro" id="IPR018212">
    <property type="entry name" value="Na/solute_symporter_CS"/>
</dbReference>
<dbReference type="Proteomes" id="UP001177744">
    <property type="component" value="Unassembled WGS sequence"/>
</dbReference>
<evidence type="ECO:0000256" key="4">
    <source>
        <dbReference type="ARBA" id="ARBA00022989"/>
    </source>
</evidence>
<evidence type="ECO:0000256" key="11">
    <source>
        <dbReference type="SAM" id="Phobius"/>
    </source>
</evidence>
<evidence type="ECO:0000256" key="1">
    <source>
        <dbReference type="ARBA" id="ARBA00004141"/>
    </source>
</evidence>
<gene>
    <name evidence="12" type="ORF">QTO34_011848</name>
</gene>
<evidence type="ECO:0000256" key="9">
    <source>
        <dbReference type="RuleBase" id="RU362091"/>
    </source>
</evidence>
<dbReference type="InterPro" id="IPR001734">
    <property type="entry name" value="Na/solute_symporter"/>
</dbReference>
<keyword evidence="8" id="KW-0813">Transport</keyword>
<feature type="transmembrane region" description="Helical" evidence="11">
    <location>
        <begin position="582"/>
        <end position="604"/>
    </location>
</feature>
<evidence type="ECO:0000256" key="10">
    <source>
        <dbReference type="SAM" id="MobiDB-lite"/>
    </source>
</evidence>
<dbReference type="PROSITE" id="PS00457">
    <property type="entry name" value="NA_SOLUT_SYMP_2"/>
    <property type="match status" value="1"/>
</dbReference>
<dbReference type="AlphaFoldDB" id="A0AA40LD27"/>
<keyword evidence="5" id="KW-0915">Sodium</keyword>
<feature type="region of interest" description="Disordered" evidence="10">
    <location>
        <begin position="670"/>
        <end position="705"/>
    </location>
</feature>
<evidence type="ECO:0000256" key="6">
    <source>
        <dbReference type="ARBA" id="ARBA00023065"/>
    </source>
</evidence>
<evidence type="ECO:0000313" key="12">
    <source>
        <dbReference type="EMBL" id="KAK1328275.1"/>
    </source>
</evidence>
<feature type="transmembrane region" description="Helical" evidence="11">
    <location>
        <begin position="441"/>
        <end position="463"/>
    </location>
</feature>
<dbReference type="GO" id="GO:0005412">
    <property type="term" value="F:D-glucose:sodium symporter activity"/>
    <property type="evidence" value="ECO:0007669"/>
    <property type="project" value="TreeGrafter"/>
</dbReference>
<evidence type="ECO:0000256" key="2">
    <source>
        <dbReference type="ARBA" id="ARBA00006434"/>
    </source>
</evidence>
<sequence>MARGWTAQDAPRLELPGCHAAAEPKRSLNESRCRLQNLPGPEPAMAFLWYGISANWSSVDSGVNNRIDLLAILTSSRGNVEDFFLAGRSLEWWLIGASLYASNIGPAHFMGLAGTGAASGIAVGAFEWNVVTMPEYLRKRFGGYRIQFLLAILYLFLYLFQKISVEICTGAMFMGLVLGMDVYQATMVLLTVTGVYMISGGFITVVYTDTLHASIIVLGSLLVMGFAFKEVGGYDELLHKYPNAKPSIIQDGNWTAAPECYVPRADSFHIFRNAITGDLPWPGVVFGIPIISMYYWCSDQCFPPASLLFCSAERTCPLQQEPMKLVIRPLLEEMFAFLRSRLAPLHEMSEVDLCPEVPGGEEHVSCEGRLCPCGYLKLLPMFTVVMPGMISRILYTDKVACVTPSECEKHCGAKTSCSPIAYALLIVGLMPRGARGLMLSALWASLMSTLTSVFNSASTLFTVDIYTQIRPTATERELMVTARFFVIILLIVTIIWVPIIQAINSEQLFDYMHAVKSYLVPPITAIFLLAIFCKRVTEQGAFWGLIGGLVIGFIRMVSEFAYGRQTCSANSKCPPIICGVHYLYFAIFLFIVSLLTIMGISLLTDPIPDKHLHRLCWSLRNSQEERVDLDAEMQVRRTALQMEPAVRKRTEGCFWNALDIYCGLEPRQSAKLAPEEETEATTTEEHAATSEEPEQSDSPEGTKPLEALESPFWRKVADGSGLFLLLITALFHMLYH</sequence>
<keyword evidence="13" id="KW-1185">Reference proteome</keyword>
<organism evidence="12 13">
    <name type="scientific">Cnephaeus nilssonii</name>
    <name type="common">Northern bat</name>
    <name type="synonym">Eptesicus nilssonii</name>
    <dbReference type="NCBI Taxonomy" id="3371016"/>
    <lineage>
        <taxon>Eukaryota</taxon>
        <taxon>Metazoa</taxon>
        <taxon>Chordata</taxon>
        <taxon>Craniata</taxon>
        <taxon>Vertebrata</taxon>
        <taxon>Euteleostomi</taxon>
        <taxon>Mammalia</taxon>
        <taxon>Eutheria</taxon>
        <taxon>Laurasiatheria</taxon>
        <taxon>Chiroptera</taxon>
        <taxon>Yangochiroptera</taxon>
        <taxon>Vespertilionidae</taxon>
        <taxon>Cnephaeus</taxon>
    </lineage>
</organism>
<keyword evidence="4 11" id="KW-1133">Transmembrane helix</keyword>
<feature type="transmembrane region" description="Helical" evidence="11">
    <location>
        <begin position="484"/>
        <end position="503"/>
    </location>
</feature>
<keyword evidence="7 11" id="KW-0472">Membrane</keyword>
<protein>
    <recommendedName>
        <fullName evidence="14">Sodium/glucose cotransporter 1-like</fullName>
    </recommendedName>
</protein>
<dbReference type="PANTHER" id="PTHR11819">
    <property type="entry name" value="SOLUTE CARRIER FAMILY 5"/>
    <property type="match status" value="1"/>
</dbReference>
<dbReference type="GO" id="GO:0005886">
    <property type="term" value="C:plasma membrane"/>
    <property type="evidence" value="ECO:0007669"/>
    <property type="project" value="TreeGrafter"/>
</dbReference>
<feature type="transmembrane region" description="Helical" evidence="11">
    <location>
        <begin position="540"/>
        <end position="562"/>
    </location>
</feature>
<comment type="subcellular location">
    <subcellularLocation>
        <location evidence="1">Membrane</location>
        <topology evidence="1">Multi-pass membrane protein</topology>
    </subcellularLocation>
</comment>
<keyword evidence="3 11" id="KW-0812">Transmembrane</keyword>
<evidence type="ECO:0000313" key="13">
    <source>
        <dbReference type="Proteomes" id="UP001177744"/>
    </source>
</evidence>
<dbReference type="PROSITE" id="PS50283">
    <property type="entry name" value="NA_SOLUT_SYMP_3"/>
    <property type="match status" value="1"/>
</dbReference>
<evidence type="ECO:0000256" key="5">
    <source>
        <dbReference type="ARBA" id="ARBA00023053"/>
    </source>
</evidence>
<dbReference type="PANTHER" id="PTHR11819:SF110">
    <property type="entry name" value="GENE 5134-RELATED"/>
    <property type="match status" value="1"/>
</dbReference>
<dbReference type="EMBL" id="JAULJE010000023">
    <property type="protein sequence ID" value="KAK1328275.1"/>
    <property type="molecule type" value="Genomic_DNA"/>
</dbReference>
<comment type="caution">
    <text evidence="12">The sequence shown here is derived from an EMBL/GenBank/DDBJ whole genome shotgun (WGS) entry which is preliminary data.</text>
</comment>
<dbReference type="Gene3D" id="1.20.1730.10">
    <property type="entry name" value="Sodium/glucose cotransporter"/>
    <property type="match status" value="2"/>
</dbReference>
<feature type="transmembrane region" description="Helical" evidence="11">
    <location>
        <begin position="172"/>
        <end position="198"/>
    </location>
</feature>
<evidence type="ECO:0008006" key="14">
    <source>
        <dbReference type="Google" id="ProtNLM"/>
    </source>
</evidence>
<accession>A0AA40LD27</accession>
<dbReference type="InterPro" id="IPR038377">
    <property type="entry name" value="Na/Glc_symporter_sf"/>
</dbReference>
<keyword evidence="6" id="KW-0406">Ion transport</keyword>
<feature type="transmembrane region" description="Helical" evidence="11">
    <location>
        <begin position="109"/>
        <end position="130"/>
    </location>
</feature>
<name>A0AA40LD27_CNENI</name>
<dbReference type="Pfam" id="PF00474">
    <property type="entry name" value="SSF"/>
    <property type="match status" value="2"/>
</dbReference>
<keyword evidence="8" id="KW-0739">Sodium transport</keyword>